<comment type="caution">
    <text evidence="1">The sequence shown here is derived from an EMBL/GenBank/DDBJ whole genome shotgun (WGS) entry which is preliminary data.</text>
</comment>
<dbReference type="EMBL" id="CM039439">
    <property type="protein sequence ID" value="KAI4296346.1"/>
    <property type="molecule type" value="Genomic_DNA"/>
</dbReference>
<evidence type="ECO:0000313" key="2">
    <source>
        <dbReference type="Proteomes" id="UP000828941"/>
    </source>
</evidence>
<dbReference type="Proteomes" id="UP000828941">
    <property type="component" value="Chromosome 14"/>
</dbReference>
<keyword evidence="2" id="KW-1185">Reference proteome</keyword>
<evidence type="ECO:0000313" key="1">
    <source>
        <dbReference type="EMBL" id="KAI4296346.1"/>
    </source>
</evidence>
<reference evidence="1 2" key="1">
    <citation type="journal article" date="2022" name="DNA Res.">
        <title>Chromosomal-level genome assembly of the orchid tree Bauhinia variegata (Leguminosae; Cercidoideae) supports the allotetraploid origin hypothesis of Bauhinia.</title>
        <authorList>
            <person name="Zhong Y."/>
            <person name="Chen Y."/>
            <person name="Zheng D."/>
            <person name="Pang J."/>
            <person name="Liu Y."/>
            <person name="Luo S."/>
            <person name="Meng S."/>
            <person name="Qian L."/>
            <person name="Wei D."/>
            <person name="Dai S."/>
            <person name="Zhou R."/>
        </authorList>
    </citation>
    <scope>NUCLEOTIDE SEQUENCE [LARGE SCALE GENOMIC DNA]</scope>
    <source>
        <strain evidence="1">BV-YZ2020</strain>
    </source>
</reference>
<organism evidence="1 2">
    <name type="scientific">Bauhinia variegata</name>
    <name type="common">Purple orchid tree</name>
    <name type="synonym">Phanera variegata</name>
    <dbReference type="NCBI Taxonomy" id="167791"/>
    <lineage>
        <taxon>Eukaryota</taxon>
        <taxon>Viridiplantae</taxon>
        <taxon>Streptophyta</taxon>
        <taxon>Embryophyta</taxon>
        <taxon>Tracheophyta</taxon>
        <taxon>Spermatophyta</taxon>
        <taxon>Magnoliopsida</taxon>
        <taxon>eudicotyledons</taxon>
        <taxon>Gunneridae</taxon>
        <taxon>Pentapetalae</taxon>
        <taxon>rosids</taxon>
        <taxon>fabids</taxon>
        <taxon>Fabales</taxon>
        <taxon>Fabaceae</taxon>
        <taxon>Cercidoideae</taxon>
        <taxon>Cercideae</taxon>
        <taxon>Bauhiniinae</taxon>
        <taxon>Bauhinia</taxon>
    </lineage>
</organism>
<name>A0ACB9KGQ1_BAUVA</name>
<sequence length="636" mass="70717">MGFLPFVLQCIPITILSVLHIFAIAQQNPVDNTAEINALYGLKASFKESQRIQTNWTGIVCNGSDPSRWLGVECPNGRVTGITLEDMNLTGNISNEAFFDLEELAFLNFKNNSLGGHVMDFSKNHKLRVVDLSGNQFTGPISPSFLRLDLLETLFLQNNNLSGSIPEFNQPNLIQFNVSNNYFEGRIPKTPKLQSFGPDSYSGNLNLCGPPSPNTCRTNADSSSPELANQTNNSSQNDQSESPKKNDNSLVSYVMNVVLIIAVIVLLYLNWKTTQKLNKMMKGKIPTDEEEMESEEEKVEIGEGTVMTVEERKELVFFKDEPKFQMGDLLKASAESLGQGTMGNSYKAMLNDGPTIVVKRLRDLKPMDKEEFMRIMLLISDLQHPNLLPPIAFYYSKDEKLLLYKYAENGSLFLRLHAGRDGTRIPFKWSSRLSVARGIARALEYLHLNTKVNNIVPHGNLKTSNVLLGKNNTVFVADYGLSSLVAQPIAAQSMVVYKSPDYGYARRVTKQSDVWSYGCLLIELLTGKISATSAPPGVCGVDLGSWVQRAVREEWTAEIFDKEIPGRTGALDGMLRLLQIAMRCIERFPENRPEISEVAREVEKIQAPLASEEDEDLSSLTDDSLSISSISANVGD</sequence>
<proteinExistence type="predicted"/>
<protein>
    <submittedName>
        <fullName evidence="1">Uncharacterized protein</fullName>
    </submittedName>
</protein>
<accession>A0ACB9KGQ1</accession>
<gene>
    <name evidence="1" type="ORF">L6164_036312</name>
</gene>